<dbReference type="GO" id="GO:0003677">
    <property type="term" value="F:DNA binding"/>
    <property type="evidence" value="ECO:0007669"/>
    <property type="project" value="InterPro"/>
</dbReference>
<evidence type="ECO:0000256" key="3">
    <source>
        <dbReference type="ARBA" id="ARBA00022737"/>
    </source>
</evidence>
<dbReference type="SMART" id="SM00028">
    <property type="entry name" value="TPR"/>
    <property type="match status" value="5"/>
</dbReference>
<comment type="caution">
    <text evidence="9">The sequence shown here is derived from an EMBL/GenBank/DDBJ whole genome shotgun (WGS) entry which is preliminary data.</text>
</comment>
<dbReference type="AlphaFoldDB" id="A0A7J5AFV1"/>
<accession>A0A7J5AFV1</accession>
<evidence type="ECO:0000256" key="4">
    <source>
        <dbReference type="ARBA" id="ARBA00022803"/>
    </source>
</evidence>
<sequence>MRYLVTVFFALIITKSFSQEEVLNAVQLHEKVRNATNDQEKIKLLLLLAENQYENDLSFSEKRVEEAIELIGNKEDSISKQQLGKAYVLKGIVKRREANHPEAIEYYLKAKKIYQEQKDFKKVSDVYHNMGMVFRHQKEHDKAISFYKKSIKGKEVVNDYHGMAASYNMMGVSYRQSKRLDSALTCYQKAKELFGKVGSVKNIQRVYNNMAILYHSRKEYDRAIALVNENIAFTKKNNKIYSLCTAYRNASNIYKKTKEYEKSLAYIDSSIQIAKREKFKDLIAKGYLRKSFLSAKLSNYKNAYEDYKKFNRYSDSLFNIENIKKIQALELNYQFKQEKQEIELLAESEKAKNKLYTIILLIIVLSSIFIGFLLNKNYRNKTVILKNEVEKEKEQKEELNKKIKLNEEEIKGLIADNTMRLEFKQELLSRLKEDVLSGEVKEIKQKINTLTSELQAQLQTENKLSEVQTKISEVNKGFDLKLRELYPTLTKTEREICSLLRLNLSIKDIMIVRNASLDSVKSARYRIRKKLKLNSGEELEKFIQNLF</sequence>
<keyword evidence="3" id="KW-0677">Repeat</keyword>
<dbReference type="SUPFAM" id="SSF46894">
    <property type="entry name" value="C-terminal effector domain of the bipartite response regulators"/>
    <property type="match status" value="1"/>
</dbReference>
<dbReference type="Gene3D" id="1.10.10.10">
    <property type="entry name" value="Winged helix-like DNA-binding domain superfamily/Winged helix DNA-binding domain"/>
    <property type="match status" value="1"/>
</dbReference>
<dbReference type="Gene3D" id="1.25.40.10">
    <property type="entry name" value="Tetratricopeptide repeat domain"/>
    <property type="match status" value="2"/>
</dbReference>
<comment type="subcellular location">
    <subcellularLocation>
        <location evidence="1">Cytoplasm</location>
    </subcellularLocation>
</comment>
<proteinExistence type="inferred from homology"/>
<comment type="similarity">
    <text evidence="5">Belongs to the Rap family.</text>
</comment>
<keyword evidence="8" id="KW-0472">Membrane</keyword>
<gene>
    <name evidence="9" type="ORF">F7018_11190</name>
</gene>
<evidence type="ECO:0000256" key="5">
    <source>
        <dbReference type="ARBA" id="ARBA00038253"/>
    </source>
</evidence>
<feature type="repeat" description="TPR" evidence="6">
    <location>
        <begin position="124"/>
        <end position="157"/>
    </location>
</feature>
<evidence type="ECO:0000256" key="7">
    <source>
        <dbReference type="SAM" id="Coils"/>
    </source>
</evidence>
<keyword evidence="2" id="KW-0963">Cytoplasm</keyword>
<dbReference type="InterPro" id="IPR011990">
    <property type="entry name" value="TPR-like_helical_dom_sf"/>
</dbReference>
<feature type="transmembrane region" description="Helical" evidence="8">
    <location>
        <begin position="355"/>
        <end position="374"/>
    </location>
</feature>
<dbReference type="GO" id="GO:0006355">
    <property type="term" value="P:regulation of DNA-templated transcription"/>
    <property type="evidence" value="ECO:0007669"/>
    <property type="project" value="InterPro"/>
</dbReference>
<evidence type="ECO:0000313" key="10">
    <source>
        <dbReference type="Proteomes" id="UP000467305"/>
    </source>
</evidence>
<dbReference type="EMBL" id="WAAU01000015">
    <property type="protein sequence ID" value="KAB1156466.1"/>
    <property type="molecule type" value="Genomic_DNA"/>
</dbReference>
<evidence type="ECO:0000313" key="9">
    <source>
        <dbReference type="EMBL" id="KAB1156466.1"/>
    </source>
</evidence>
<dbReference type="PANTHER" id="PTHR46630:SF1">
    <property type="entry name" value="TETRATRICOPEPTIDE REPEAT PROTEIN 29"/>
    <property type="match status" value="1"/>
</dbReference>
<dbReference type="Proteomes" id="UP000467305">
    <property type="component" value="Unassembled WGS sequence"/>
</dbReference>
<keyword evidence="8" id="KW-0812">Transmembrane</keyword>
<dbReference type="Pfam" id="PF13424">
    <property type="entry name" value="TPR_12"/>
    <property type="match status" value="2"/>
</dbReference>
<keyword evidence="8" id="KW-1133">Transmembrane helix</keyword>
<organism evidence="9 10">
    <name type="scientific">Tenacibaculum aiptasiae</name>
    <dbReference type="NCBI Taxonomy" id="426481"/>
    <lineage>
        <taxon>Bacteria</taxon>
        <taxon>Pseudomonadati</taxon>
        <taxon>Bacteroidota</taxon>
        <taxon>Flavobacteriia</taxon>
        <taxon>Flavobacteriales</taxon>
        <taxon>Flavobacteriaceae</taxon>
        <taxon>Tenacibaculum</taxon>
    </lineage>
</organism>
<feature type="coiled-coil region" evidence="7">
    <location>
        <begin position="375"/>
        <end position="416"/>
    </location>
</feature>
<name>A0A7J5AFV1_9FLAO</name>
<evidence type="ECO:0000256" key="8">
    <source>
        <dbReference type="SAM" id="Phobius"/>
    </source>
</evidence>
<dbReference type="OrthoDB" id="1184030at2"/>
<keyword evidence="7" id="KW-0175">Coiled coil</keyword>
<dbReference type="GO" id="GO:0005737">
    <property type="term" value="C:cytoplasm"/>
    <property type="evidence" value="ECO:0007669"/>
    <property type="project" value="UniProtKB-SubCell"/>
</dbReference>
<evidence type="ECO:0000256" key="1">
    <source>
        <dbReference type="ARBA" id="ARBA00004496"/>
    </source>
</evidence>
<evidence type="ECO:0000256" key="6">
    <source>
        <dbReference type="PROSITE-ProRule" id="PRU00339"/>
    </source>
</evidence>
<dbReference type="RefSeq" id="WP_150900157.1">
    <property type="nucleotide sequence ID" value="NZ_WAAU01000015.1"/>
</dbReference>
<keyword evidence="10" id="KW-1185">Reference proteome</keyword>
<reference evidence="9 10" key="1">
    <citation type="submission" date="2019-09" db="EMBL/GenBank/DDBJ databases">
        <authorList>
            <person name="Cao W.R."/>
        </authorList>
    </citation>
    <scope>NUCLEOTIDE SEQUENCE [LARGE SCALE GENOMIC DNA]</scope>
    <source>
        <strain evidence="10">a4</strain>
    </source>
</reference>
<protein>
    <submittedName>
        <fullName evidence="9">Tetratricopeptide repeat protein</fullName>
    </submittedName>
</protein>
<keyword evidence="4 6" id="KW-0802">TPR repeat</keyword>
<dbReference type="InterPro" id="IPR016032">
    <property type="entry name" value="Sig_transdc_resp-reg_C-effctor"/>
</dbReference>
<dbReference type="PROSITE" id="PS50005">
    <property type="entry name" value="TPR"/>
    <property type="match status" value="1"/>
</dbReference>
<dbReference type="InterPro" id="IPR036388">
    <property type="entry name" value="WH-like_DNA-bd_sf"/>
</dbReference>
<dbReference type="SUPFAM" id="SSF48452">
    <property type="entry name" value="TPR-like"/>
    <property type="match status" value="2"/>
</dbReference>
<dbReference type="InterPro" id="IPR019734">
    <property type="entry name" value="TPR_rpt"/>
</dbReference>
<evidence type="ECO:0000256" key="2">
    <source>
        <dbReference type="ARBA" id="ARBA00022490"/>
    </source>
</evidence>
<dbReference type="PANTHER" id="PTHR46630">
    <property type="entry name" value="TETRATRICOPEPTIDE REPEAT PROTEIN 29"/>
    <property type="match status" value="1"/>
</dbReference>
<dbReference type="InterPro" id="IPR051476">
    <property type="entry name" value="Bac_ResReg_Asp_Phosphatase"/>
</dbReference>